<dbReference type="AlphaFoldDB" id="A0A6A4WH01"/>
<feature type="region of interest" description="Disordered" evidence="1">
    <location>
        <begin position="498"/>
        <end position="538"/>
    </location>
</feature>
<dbReference type="PANTHER" id="PTHR14387:SF0">
    <property type="entry name" value="DUF2428 DOMAIN-CONTAINING PROTEIN"/>
    <property type="match status" value="1"/>
</dbReference>
<comment type="caution">
    <text evidence="3">The sequence shown here is derived from an EMBL/GenBank/DDBJ whole genome shotgun (WGS) entry which is preliminary data.</text>
</comment>
<sequence length="538" mass="55725">MSIADLNASLVLYGAVVPRLIGQRKSRDDVSGHNSVPFGELFGRWPALAEPLLALLAAGGPALVAALTLLARVTAAGAAAAGWTPLLERYRAALAPLLGSPAAAVRHLTARCLSALLSEQQLSEQLSDRGGGCNRLHGQLLLARAVAGRPAHRAAVAEVCRRGLAAPSPAVQYLALELTACDSAAGAELETALRLARRTVLEGAGRPWEPGHPLLFAASVKVLLREPTSAAEVIRRATESSENPISAHCLTDPLIESVHQTDSPPSGECAVLCARRAGCLLSAGSRGRRLQWSLELALRHPDGAAELRRVVSAEQTVLAALRSGPDLLPALVALAAGGEDPQLLRAACERTLADSAPRCGQDARRHTACALSSLWPSVVAAGAEGTELRLLLLLAAARLLQDEEQEVRAAVVAWAAPLLSGRNTTDLLSQLLSECSSCPSAPALALHLVAPSPPAPRLVQSALSSDHQLFQSGPDNPSCEPARSAICLHSSGLQRRRERAGAKSALATGGGDGRAVGELCQSRGADPGTDGARGVRGG</sequence>
<keyword evidence="4" id="KW-1185">Reference proteome</keyword>
<dbReference type="PANTHER" id="PTHR14387">
    <property type="entry name" value="THADA/DEATH RECEPTOR INTERACTING PROTEIN"/>
    <property type="match status" value="1"/>
</dbReference>
<dbReference type="Pfam" id="PF25151">
    <property type="entry name" value="TPR_Trm732_C"/>
    <property type="match status" value="1"/>
</dbReference>
<proteinExistence type="predicted"/>
<reference evidence="3 4" key="1">
    <citation type="submission" date="2019-07" db="EMBL/GenBank/DDBJ databases">
        <title>Draft genome assembly of a fouling barnacle, Amphibalanus amphitrite (Darwin, 1854): The first reference genome for Thecostraca.</title>
        <authorList>
            <person name="Kim W."/>
        </authorList>
    </citation>
    <scope>NUCLEOTIDE SEQUENCE [LARGE SCALE GENOMIC DNA]</scope>
    <source>
        <strain evidence="3">SNU_AA5</strain>
        <tissue evidence="3">Soma without cirri and trophi</tissue>
    </source>
</reference>
<dbReference type="InterPro" id="IPR051954">
    <property type="entry name" value="tRNA_methyltransferase_THADA"/>
</dbReference>
<evidence type="ECO:0000256" key="1">
    <source>
        <dbReference type="SAM" id="MobiDB-lite"/>
    </source>
</evidence>
<evidence type="ECO:0000313" key="4">
    <source>
        <dbReference type="Proteomes" id="UP000440578"/>
    </source>
</evidence>
<accession>A0A6A4WH01</accession>
<dbReference type="OrthoDB" id="6614653at2759"/>
<organism evidence="3 4">
    <name type="scientific">Amphibalanus amphitrite</name>
    <name type="common">Striped barnacle</name>
    <name type="synonym">Balanus amphitrite</name>
    <dbReference type="NCBI Taxonomy" id="1232801"/>
    <lineage>
        <taxon>Eukaryota</taxon>
        <taxon>Metazoa</taxon>
        <taxon>Ecdysozoa</taxon>
        <taxon>Arthropoda</taxon>
        <taxon>Crustacea</taxon>
        <taxon>Multicrustacea</taxon>
        <taxon>Cirripedia</taxon>
        <taxon>Thoracica</taxon>
        <taxon>Thoracicalcarea</taxon>
        <taxon>Balanomorpha</taxon>
        <taxon>Balanoidea</taxon>
        <taxon>Balanidae</taxon>
        <taxon>Amphibalaninae</taxon>
        <taxon>Amphibalanus</taxon>
    </lineage>
</organism>
<dbReference type="Proteomes" id="UP000440578">
    <property type="component" value="Unassembled WGS sequence"/>
</dbReference>
<dbReference type="InterPro" id="IPR056842">
    <property type="entry name" value="THADA-like_TPR_C"/>
</dbReference>
<evidence type="ECO:0000313" key="3">
    <source>
        <dbReference type="EMBL" id="KAF0303114.1"/>
    </source>
</evidence>
<gene>
    <name evidence="3" type="ORF">FJT64_024880</name>
</gene>
<feature type="domain" description="tRNA (32-2'-O)-methyltransferase regulator THADA-like C-terminal TPR repeats region" evidence="2">
    <location>
        <begin position="7"/>
        <end position="145"/>
    </location>
</feature>
<dbReference type="GO" id="GO:0030488">
    <property type="term" value="P:tRNA methylation"/>
    <property type="evidence" value="ECO:0007669"/>
    <property type="project" value="TreeGrafter"/>
</dbReference>
<name>A0A6A4WH01_AMPAM</name>
<protein>
    <recommendedName>
        <fullName evidence="2">tRNA (32-2'-O)-methyltransferase regulator THADA-like C-terminal TPR repeats region domain-containing protein</fullName>
    </recommendedName>
</protein>
<dbReference type="GO" id="GO:0005829">
    <property type="term" value="C:cytosol"/>
    <property type="evidence" value="ECO:0007669"/>
    <property type="project" value="TreeGrafter"/>
</dbReference>
<evidence type="ECO:0000259" key="2">
    <source>
        <dbReference type="Pfam" id="PF25151"/>
    </source>
</evidence>
<dbReference type="EMBL" id="VIIS01000972">
    <property type="protein sequence ID" value="KAF0303114.1"/>
    <property type="molecule type" value="Genomic_DNA"/>
</dbReference>